<dbReference type="Proteomes" id="UP000199129">
    <property type="component" value="Unassembled WGS sequence"/>
</dbReference>
<dbReference type="RefSeq" id="WP_143038217.1">
    <property type="nucleotide sequence ID" value="NZ_FNUA01000002.1"/>
</dbReference>
<protein>
    <submittedName>
        <fullName evidence="2">Uncharacterized protein</fullName>
    </submittedName>
</protein>
<sequence>MKTAYINELGIKPWEGTHPINDLAFTTVTLISPDFSNTWKVWCTITETLSNHWLTKREWRSIGGAEFNSKTEEYLLKKNLSLELNNDALLKKNNTSNVYSIVKNLPSDPQKIDNRALEGSQDVFIALQKTRTETSDFWTSMTVFESSITSIKIKIFLSENKATILSRFYDNETHVAAQFYLSSEHTNEIASALEKAKIKKIIPEEVFYHINGQTRIQNK</sequence>
<evidence type="ECO:0000313" key="4">
    <source>
        <dbReference type="Proteomes" id="UP000423257"/>
    </source>
</evidence>
<name>A0A1H5P4I3_9PSED</name>
<dbReference type="Proteomes" id="UP000423257">
    <property type="component" value="Unassembled WGS sequence"/>
</dbReference>
<proteinExistence type="predicted"/>
<reference evidence="1 4" key="2">
    <citation type="submission" date="2019-09" db="EMBL/GenBank/DDBJ databases">
        <title>Draft genome sequences of 48 bacterial type strains from the CCUG.</title>
        <authorList>
            <person name="Tunovic T."/>
            <person name="Pineiro-Iglesias B."/>
            <person name="Unosson C."/>
            <person name="Inganas E."/>
            <person name="Ohlen M."/>
            <person name="Cardew S."/>
            <person name="Jensie-Markopoulos S."/>
            <person name="Salva-Serra F."/>
            <person name="Jaen-Luchoro D."/>
            <person name="Karlsson R."/>
            <person name="Svensson-Stadler L."/>
            <person name="Chun J."/>
            <person name="Moore E."/>
        </authorList>
    </citation>
    <scope>NUCLEOTIDE SEQUENCE [LARGE SCALE GENOMIC DNA]</scope>
    <source>
        <strain evidence="1 4">CCUG 51524</strain>
    </source>
</reference>
<evidence type="ECO:0000313" key="3">
    <source>
        <dbReference type="Proteomes" id="UP000199129"/>
    </source>
</evidence>
<evidence type="ECO:0000313" key="2">
    <source>
        <dbReference type="EMBL" id="SEF08843.1"/>
    </source>
</evidence>
<accession>A0A1H5P4I3</accession>
<organism evidence="2 3">
    <name type="scientific">Pseudomonas palleroniana</name>
    <dbReference type="NCBI Taxonomy" id="191390"/>
    <lineage>
        <taxon>Bacteria</taxon>
        <taxon>Pseudomonadati</taxon>
        <taxon>Pseudomonadota</taxon>
        <taxon>Gammaproteobacteria</taxon>
        <taxon>Pseudomonadales</taxon>
        <taxon>Pseudomonadaceae</taxon>
        <taxon>Pseudomonas</taxon>
    </lineage>
</organism>
<dbReference type="EMBL" id="VZPQ01000038">
    <property type="protein sequence ID" value="KAB0563232.1"/>
    <property type="molecule type" value="Genomic_DNA"/>
</dbReference>
<dbReference type="EMBL" id="FNUA01000002">
    <property type="protein sequence ID" value="SEF08843.1"/>
    <property type="molecule type" value="Genomic_DNA"/>
</dbReference>
<reference evidence="2 3" key="1">
    <citation type="submission" date="2016-10" db="EMBL/GenBank/DDBJ databases">
        <authorList>
            <person name="de Groot N.N."/>
        </authorList>
    </citation>
    <scope>NUCLEOTIDE SEQUENCE [LARGE SCALE GENOMIC DNA]</scope>
    <source>
        <strain evidence="2 3">BS3265</strain>
    </source>
</reference>
<gene>
    <name evidence="1" type="ORF">F7R03_27775</name>
    <name evidence="2" type="ORF">SAMN04490198_5275</name>
</gene>
<evidence type="ECO:0000313" key="1">
    <source>
        <dbReference type="EMBL" id="KAB0563232.1"/>
    </source>
</evidence>
<dbReference type="AlphaFoldDB" id="A0A1H5P4I3"/>